<evidence type="ECO:0000313" key="2">
    <source>
        <dbReference type="EMBL" id="MEN9060362.1"/>
    </source>
</evidence>
<evidence type="ECO:0000256" key="1">
    <source>
        <dbReference type="SAM" id="SignalP"/>
    </source>
</evidence>
<evidence type="ECO:0000313" key="3">
    <source>
        <dbReference type="Proteomes" id="UP001428774"/>
    </source>
</evidence>
<dbReference type="RefSeq" id="WP_347165550.1">
    <property type="nucleotide sequence ID" value="NZ_JBDNCH010000002.1"/>
</dbReference>
<accession>A0AAW9SLL9</accession>
<keyword evidence="3" id="KW-1185">Reference proteome</keyword>
<name>A0AAW9SLL9_9RHOB</name>
<proteinExistence type="predicted"/>
<reference evidence="2 3" key="1">
    <citation type="submission" date="2024-05" db="EMBL/GenBank/DDBJ databases">
        <title>Genome sequence of Ponticoccus litoralis KCCM 90028.</title>
        <authorList>
            <person name="Kim J.M."/>
            <person name="Lee J.K."/>
            <person name="Choi B.J."/>
            <person name="Bayburt H."/>
            <person name="Baek J.H."/>
            <person name="Jeon C.O."/>
        </authorList>
    </citation>
    <scope>NUCLEOTIDE SEQUENCE [LARGE SCALE GENOMIC DNA]</scope>
    <source>
        <strain evidence="2 3">KCCM 90028</strain>
    </source>
</reference>
<dbReference type="Proteomes" id="UP001428774">
    <property type="component" value="Unassembled WGS sequence"/>
</dbReference>
<dbReference type="AlphaFoldDB" id="A0AAW9SLL9"/>
<feature type="signal peptide" evidence="1">
    <location>
        <begin position="1"/>
        <end position="18"/>
    </location>
</feature>
<comment type="caution">
    <text evidence="2">The sequence shown here is derived from an EMBL/GenBank/DDBJ whole genome shotgun (WGS) entry which is preliminary data.</text>
</comment>
<gene>
    <name evidence="2" type="ORF">ABFB10_04265</name>
</gene>
<keyword evidence="1" id="KW-0732">Signal</keyword>
<feature type="chain" id="PRO_5043589356" evidence="1">
    <location>
        <begin position="19"/>
        <end position="105"/>
    </location>
</feature>
<organism evidence="2 3">
    <name type="scientific">Ponticoccus litoralis</name>
    <dbReference type="NCBI Taxonomy" id="422297"/>
    <lineage>
        <taxon>Bacteria</taxon>
        <taxon>Pseudomonadati</taxon>
        <taxon>Pseudomonadota</taxon>
        <taxon>Alphaproteobacteria</taxon>
        <taxon>Rhodobacterales</taxon>
        <taxon>Roseobacteraceae</taxon>
        <taxon>Ponticoccus</taxon>
    </lineage>
</organism>
<sequence length="105" mass="10650">MSRFLAAALLLAAAPALAEDYDCDRAAAVVMQAVEGRVAGASEAEASKALVAELGEGVGDQLAAWVYALPPEQLTPAVGEALEDAVRGALTRSGPGWTLAPIGPY</sequence>
<dbReference type="EMBL" id="JBDNCH010000002">
    <property type="protein sequence ID" value="MEN9060362.1"/>
    <property type="molecule type" value="Genomic_DNA"/>
</dbReference>
<protein>
    <submittedName>
        <fullName evidence="2">Uncharacterized protein</fullName>
    </submittedName>
</protein>